<dbReference type="InterPro" id="IPR006224">
    <property type="entry name" value="PsdUridine_synth_RluA-like_CS"/>
</dbReference>
<dbReference type="GO" id="GO:0003723">
    <property type="term" value="F:RNA binding"/>
    <property type="evidence" value="ECO:0007669"/>
    <property type="project" value="UniProtKB-KW"/>
</dbReference>
<dbReference type="InterPro" id="IPR006145">
    <property type="entry name" value="PsdUridine_synth_RsuA/RluA"/>
</dbReference>
<comment type="similarity">
    <text evidence="2 6">Belongs to the pseudouridine synthase RluA family.</text>
</comment>
<dbReference type="GO" id="GO:0000455">
    <property type="term" value="P:enzyme-directed rRNA pseudouridine synthesis"/>
    <property type="evidence" value="ECO:0007669"/>
    <property type="project" value="UniProtKB-ARBA"/>
</dbReference>
<evidence type="ECO:0000259" key="7">
    <source>
        <dbReference type="SMART" id="SM00363"/>
    </source>
</evidence>
<dbReference type="Gene3D" id="3.30.2350.10">
    <property type="entry name" value="Pseudouridine synthase"/>
    <property type="match status" value="1"/>
</dbReference>
<keyword evidence="9" id="KW-1185">Reference proteome</keyword>
<evidence type="ECO:0000256" key="1">
    <source>
        <dbReference type="ARBA" id="ARBA00000073"/>
    </source>
</evidence>
<dbReference type="SUPFAM" id="SSF55120">
    <property type="entry name" value="Pseudouridine synthase"/>
    <property type="match status" value="1"/>
</dbReference>
<dbReference type="STRING" id="755172.HMPREF1863_01675"/>
<dbReference type="Pfam" id="PF00849">
    <property type="entry name" value="PseudoU_synth_2"/>
    <property type="match status" value="1"/>
</dbReference>
<organism evidence="8 9">
    <name type="scientific">Aedoeadaptatus coxii</name>
    <dbReference type="NCBI Taxonomy" id="755172"/>
    <lineage>
        <taxon>Bacteria</taxon>
        <taxon>Bacillati</taxon>
        <taxon>Bacillota</taxon>
        <taxon>Tissierellia</taxon>
        <taxon>Tissierellales</taxon>
        <taxon>Peptoniphilaceae</taxon>
        <taxon>Aedoeadaptatus</taxon>
    </lineage>
</organism>
<dbReference type="GO" id="GO:0120159">
    <property type="term" value="F:rRNA pseudouridine synthase activity"/>
    <property type="evidence" value="ECO:0007669"/>
    <property type="project" value="UniProtKB-ARBA"/>
</dbReference>
<evidence type="ECO:0000256" key="6">
    <source>
        <dbReference type="RuleBase" id="RU362028"/>
    </source>
</evidence>
<dbReference type="Pfam" id="PF01479">
    <property type="entry name" value="S4"/>
    <property type="match status" value="1"/>
</dbReference>
<dbReference type="EC" id="5.4.99.-" evidence="6"/>
<dbReference type="InterPro" id="IPR036986">
    <property type="entry name" value="S4_RNA-bd_sf"/>
</dbReference>
<protein>
    <recommendedName>
        <fullName evidence="6">Pseudouridine synthase</fullName>
        <ecNumber evidence="6">5.4.99.-</ecNumber>
    </recommendedName>
</protein>
<dbReference type="CDD" id="cd02869">
    <property type="entry name" value="PseudoU_synth_RluA_like"/>
    <property type="match status" value="1"/>
</dbReference>
<gene>
    <name evidence="8" type="ORF">HMPREF1863_01675</name>
</gene>
<dbReference type="Proteomes" id="UP000070442">
    <property type="component" value="Unassembled WGS sequence"/>
</dbReference>
<keyword evidence="3 6" id="KW-0413">Isomerase</keyword>
<dbReference type="Gene3D" id="3.10.290.10">
    <property type="entry name" value="RNA-binding S4 domain"/>
    <property type="match status" value="1"/>
</dbReference>
<dbReference type="NCBIfam" id="TIGR00005">
    <property type="entry name" value="rluA_subfam"/>
    <property type="match status" value="1"/>
</dbReference>
<dbReference type="CDD" id="cd00165">
    <property type="entry name" value="S4"/>
    <property type="match status" value="1"/>
</dbReference>
<dbReference type="EMBL" id="LSDG01000045">
    <property type="protein sequence ID" value="KXB65167.1"/>
    <property type="molecule type" value="Genomic_DNA"/>
</dbReference>
<feature type="active site" evidence="4">
    <location>
        <position position="133"/>
    </location>
</feature>
<evidence type="ECO:0000256" key="3">
    <source>
        <dbReference type="ARBA" id="ARBA00023235"/>
    </source>
</evidence>
<reference evidence="9" key="1">
    <citation type="submission" date="2016-01" db="EMBL/GenBank/DDBJ databases">
        <authorList>
            <person name="Mitreva M."/>
            <person name="Pepin K.H."/>
            <person name="Mihindukulasuriya K.A."/>
            <person name="Fulton R."/>
            <person name="Fronick C."/>
            <person name="O'Laughlin M."/>
            <person name="Miner T."/>
            <person name="Herter B."/>
            <person name="Rosa B.A."/>
            <person name="Cordes M."/>
            <person name="Tomlinson C."/>
            <person name="Wollam A."/>
            <person name="Palsikar V.B."/>
            <person name="Mardis E.R."/>
            <person name="Wilson R.K."/>
        </authorList>
    </citation>
    <scope>NUCLEOTIDE SEQUENCE [LARGE SCALE GENOMIC DNA]</scope>
    <source>
        <strain evidence="9">DNF00729</strain>
    </source>
</reference>
<dbReference type="RefSeq" id="WP_068369612.1">
    <property type="nucleotide sequence ID" value="NZ_CAMYBE010000001.1"/>
</dbReference>
<feature type="domain" description="RNA-binding S4" evidence="7">
    <location>
        <begin position="13"/>
        <end position="74"/>
    </location>
</feature>
<dbReference type="PROSITE" id="PS01129">
    <property type="entry name" value="PSI_RLU"/>
    <property type="match status" value="1"/>
</dbReference>
<comment type="caution">
    <text evidence="8">The sequence shown here is derived from an EMBL/GenBank/DDBJ whole genome shotgun (WGS) entry which is preliminary data.</text>
</comment>
<evidence type="ECO:0000313" key="8">
    <source>
        <dbReference type="EMBL" id="KXB65167.1"/>
    </source>
</evidence>
<sequence length="301" mass="34117">MKTRLFVADRGGVRLDIYLADQLEMNRSQIKNGITSGRILVNGKKVKAGYSLKTGDEIHFEEEEEHVIEPKDLGVNILYEDDYIACVDKPYGLVVHPGAGEEEETLVHHILWRFGKVAKGSDPLRPGIVHRLDKDTSGVMVVAKTDEAYDGLIECFKTRAVEKRYDAICHGVIREMGTIDSPIGRDPRRRTQMAVNVHPSKPAHTIYEPVMGFRDSTLLKVQILTGRTHQIRVHLQSIHHPVVGDPIYGVKRERNGKLLLHSASIKFRHPITDEIIYAEAPMPERLLSYIRKEEGDLCIKY</sequence>
<evidence type="ECO:0000313" key="9">
    <source>
        <dbReference type="Proteomes" id="UP000070442"/>
    </source>
</evidence>
<dbReference type="AlphaFoldDB" id="A0A134ABS9"/>
<evidence type="ECO:0000256" key="2">
    <source>
        <dbReference type="ARBA" id="ARBA00010876"/>
    </source>
</evidence>
<dbReference type="PROSITE" id="PS50889">
    <property type="entry name" value="S4"/>
    <property type="match status" value="1"/>
</dbReference>
<name>A0A134ABS9_9FIRM</name>
<dbReference type="InterPro" id="IPR050188">
    <property type="entry name" value="RluA_PseudoU_synthase"/>
</dbReference>
<dbReference type="PANTHER" id="PTHR21600:SF44">
    <property type="entry name" value="RIBOSOMAL LARGE SUBUNIT PSEUDOURIDINE SYNTHASE D"/>
    <property type="match status" value="1"/>
</dbReference>
<dbReference type="PATRIC" id="fig|755172.3.peg.1636"/>
<evidence type="ECO:0000256" key="5">
    <source>
        <dbReference type="PROSITE-ProRule" id="PRU00182"/>
    </source>
</evidence>
<keyword evidence="5" id="KW-0694">RNA-binding</keyword>
<dbReference type="OrthoDB" id="9807829at2"/>
<comment type="function">
    <text evidence="6">Responsible for synthesis of pseudouridine from uracil.</text>
</comment>
<comment type="catalytic activity">
    <reaction evidence="1 6">
        <text>a uridine in RNA = a pseudouridine in RNA</text>
        <dbReference type="Rhea" id="RHEA:48348"/>
        <dbReference type="Rhea" id="RHEA-COMP:12068"/>
        <dbReference type="Rhea" id="RHEA-COMP:12069"/>
        <dbReference type="ChEBI" id="CHEBI:65314"/>
        <dbReference type="ChEBI" id="CHEBI:65315"/>
    </reaction>
</comment>
<dbReference type="InterPro" id="IPR002942">
    <property type="entry name" value="S4_RNA-bd"/>
</dbReference>
<dbReference type="SUPFAM" id="SSF55174">
    <property type="entry name" value="Alpha-L RNA-binding motif"/>
    <property type="match status" value="1"/>
</dbReference>
<dbReference type="InterPro" id="IPR020103">
    <property type="entry name" value="PsdUridine_synth_cat_dom_sf"/>
</dbReference>
<dbReference type="SMART" id="SM00363">
    <property type="entry name" value="S4"/>
    <property type="match status" value="1"/>
</dbReference>
<dbReference type="InterPro" id="IPR006225">
    <property type="entry name" value="PsdUridine_synth_RluC/D"/>
</dbReference>
<dbReference type="PANTHER" id="PTHR21600">
    <property type="entry name" value="MITOCHONDRIAL RNA PSEUDOURIDINE SYNTHASE"/>
    <property type="match status" value="1"/>
</dbReference>
<evidence type="ECO:0000256" key="4">
    <source>
        <dbReference type="PIRSR" id="PIRSR606225-1"/>
    </source>
</evidence>
<proteinExistence type="inferred from homology"/>
<accession>A0A134ABS9</accession>